<evidence type="ECO:0000256" key="3">
    <source>
        <dbReference type="ARBA" id="ARBA00023457"/>
    </source>
</evidence>
<dbReference type="PROSITE" id="PS00519">
    <property type="entry name" value="HTH_ASNC_1"/>
    <property type="match status" value="1"/>
</dbReference>
<sequence length="157" mass="17708">MSLDQTDKKILQIIQSDFPLTSRPFAAIAESLGITEDEVLERIGRMQQSGVIRRLGGLFDSRKIGYTGTLCAMRVPQDHLSRVAEIVNAYPGVTHNYIRSHEYNMWFTLLAESEARINSIIKEIKTKTGITDVLNLPAVNIFKIRVNFNLSEVQNAD</sequence>
<dbReference type="InterPro" id="IPR053953">
    <property type="entry name" value="NirdL-like_HTH"/>
</dbReference>
<dbReference type="Pfam" id="PF17805">
    <property type="entry name" value="AsnC_trans_reg2"/>
    <property type="match status" value="1"/>
</dbReference>
<dbReference type="GO" id="GO:0016829">
    <property type="term" value="F:lyase activity"/>
    <property type="evidence" value="ECO:0007669"/>
    <property type="project" value="UniProtKB-KW"/>
</dbReference>
<evidence type="ECO:0000313" key="8">
    <source>
        <dbReference type="EMBL" id="SFR10222.1"/>
    </source>
</evidence>
<reference evidence="9" key="1">
    <citation type="submission" date="2016-10" db="EMBL/GenBank/DDBJ databases">
        <authorList>
            <person name="Varghese N."/>
            <person name="Submissions S."/>
        </authorList>
    </citation>
    <scope>NUCLEOTIDE SEQUENCE [LARGE SCALE GENOMIC DNA]</scope>
    <source>
        <strain evidence="9">DSM 3669</strain>
    </source>
</reference>
<dbReference type="PANTHER" id="PTHR43413">
    <property type="entry name" value="TRANSCRIPTIONAL REGULATOR, ASNC FAMILY"/>
    <property type="match status" value="1"/>
</dbReference>
<dbReference type="RefSeq" id="WP_092484762.1">
    <property type="nucleotide sequence ID" value="NZ_FOYM01000020.1"/>
</dbReference>
<gene>
    <name evidence="8" type="ORF">SAMN05660706_12064</name>
</gene>
<dbReference type="SUPFAM" id="SSF46785">
    <property type="entry name" value="Winged helix' DNA-binding domain"/>
    <property type="match status" value="1"/>
</dbReference>
<evidence type="ECO:0000313" key="9">
    <source>
        <dbReference type="Proteomes" id="UP000199584"/>
    </source>
</evidence>
<dbReference type="InterPro" id="IPR040523">
    <property type="entry name" value="AsnC_trans_reg2"/>
</dbReference>
<dbReference type="Gene3D" id="1.10.10.10">
    <property type="entry name" value="Winged helix-like DNA-binding domain superfamily/Winged helix DNA-binding domain"/>
    <property type="match status" value="1"/>
</dbReference>
<evidence type="ECO:0000259" key="6">
    <source>
        <dbReference type="Pfam" id="PF17805"/>
    </source>
</evidence>
<dbReference type="InterPro" id="IPR019888">
    <property type="entry name" value="Tscrpt_reg_AsnC-like"/>
</dbReference>
<dbReference type="STRING" id="39060.SAMN05660706_12064"/>
<dbReference type="Proteomes" id="UP000199584">
    <property type="component" value="Unassembled WGS sequence"/>
</dbReference>
<dbReference type="OrthoDB" id="9806536at2"/>
<evidence type="ECO:0000256" key="5">
    <source>
        <dbReference type="ARBA" id="ARBA00048470"/>
    </source>
</evidence>
<accession>A0A1I6DY12</accession>
<keyword evidence="1" id="KW-0456">Lyase</keyword>
<dbReference type="Pfam" id="PF22451">
    <property type="entry name" value="NirdL-like_HTH"/>
    <property type="match status" value="1"/>
</dbReference>
<dbReference type="EMBL" id="FOYM01000020">
    <property type="protein sequence ID" value="SFR10222.1"/>
    <property type="molecule type" value="Genomic_DNA"/>
</dbReference>
<feature type="domain" description="Siroheme decarboxylase NirL-like HTH" evidence="7">
    <location>
        <begin position="7"/>
        <end position="53"/>
    </location>
</feature>
<dbReference type="InterPro" id="IPR050684">
    <property type="entry name" value="HTH-Siroheme_Decarb"/>
</dbReference>
<dbReference type="GO" id="GO:0003677">
    <property type="term" value="F:DNA binding"/>
    <property type="evidence" value="ECO:0007669"/>
    <property type="project" value="UniProtKB-KW"/>
</dbReference>
<dbReference type="InterPro" id="IPR036390">
    <property type="entry name" value="WH_DNA-bd_sf"/>
</dbReference>
<organism evidence="8 9">
    <name type="scientific">Desulfoscipio geothermicus DSM 3669</name>
    <dbReference type="NCBI Taxonomy" id="1121426"/>
    <lineage>
        <taxon>Bacteria</taxon>
        <taxon>Bacillati</taxon>
        <taxon>Bacillota</taxon>
        <taxon>Clostridia</taxon>
        <taxon>Eubacteriales</taxon>
        <taxon>Desulfallaceae</taxon>
        <taxon>Desulfoscipio</taxon>
    </lineage>
</organism>
<evidence type="ECO:0000256" key="4">
    <source>
        <dbReference type="ARBA" id="ARBA00023471"/>
    </source>
</evidence>
<evidence type="ECO:0000256" key="1">
    <source>
        <dbReference type="ARBA" id="ARBA00023239"/>
    </source>
</evidence>
<name>A0A1I6DY12_9FIRM</name>
<dbReference type="AlphaFoldDB" id="A0A1I6DY12"/>
<keyword evidence="8" id="KW-0238">DNA-binding</keyword>
<proteinExistence type="inferred from homology"/>
<keyword evidence="9" id="KW-1185">Reference proteome</keyword>
<comment type="similarity">
    <text evidence="3">Belongs to the Ahb/Nir family.</text>
</comment>
<dbReference type="InterPro" id="IPR036388">
    <property type="entry name" value="WH-like_DNA-bd_sf"/>
</dbReference>
<comment type="catalytic activity">
    <reaction evidence="5">
        <text>siroheme + 2 H(+) = 12,18-didecarboxysiroheme + 2 CO2</text>
        <dbReference type="Rhea" id="RHEA:19093"/>
        <dbReference type="ChEBI" id="CHEBI:15378"/>
        <dbReference type="ChEBI" id="CHEBI:16526"/>
        <dbReference type="ChEBI" id="CHEBI:60052"/>
        <dbReference type="ChEBI" id="CHEBI:140497"/>
        <dbReference type="EC" id="4.1.1.111"/>
    </reaction>
</comment>
<dbReference type="SMART" id="SM00344">
    <property type="entry name" value="HTH_ASNC"/>
    <property type="match status" value="1"/>
</dbReference>
<dbReference type="InterPro" id="IPR019885">
    <property type="entry name" value="Tscrpt_reg_HTH_AsnC-type_CS"/>
</dbReference>
<comment type="pathway">
    <text evidence="2">Porphyrin-containing compound metabolism.</text>
</comment>
<feature type="domain" description="Siroheme decarboxylase AsnC-like ligand binding" evidence="6">
    <location>
        <begin position="63"/>
        <end position="143"/>
    </location>
</feature>
<dbReference type="EC" id="4.1.1.111" evidence="4"/>
<evidence type="ECO:0000259" key="7">
    <source>
        <dbReference type="Pfam" id="PF22451"/>
    </source>
</evidence>
<dbReference type="Gene3D" id="3.30.70.3460">
    <property type="match status" value="1"/>
</dbReference>
<dbReference type="PANTHER" id="PTHR43413:SF1">
    <property type="entry name" value="SIROHEME DECARBOXYLASE NIRL SUBUNIT"/>
    <property type="match status" value="1"/>
</dbReference>
<protein>
    <recommendedName>
        <fullName evidence="4">siroheme decarboxylase</fullName>
        <ecNumber evidence="4">4.1.1.111</ecNumber>
    </recommendedName>
</protein>
<evidence type="ECO:0000256" key="2">
    <source>
        <dbReference type="ARBA" id="ARBA00023444"/>
    </source>
</evidence>